<comment type="domain">
    <text evidence="13">The histidine box domains are involved in binding the catalytic metal ions.</text>
</comment>
<dbReference type="PANTHER" id="PTHR11351">
    <property type="entry name" value="ACYL-COA DESATURASE"/>
    <property type="match status" value="1"/>
</dbReference>
<evidence type="ECO:0000256" key="1">
    <source>
        <dbReference type="ARBA" id="ARBA00004141"/>
    </source>
</evidence>
<comment type="similarity">
    <text evidence="2 13">Belongs to the fatty acid desaturase type 1 family.</text>
</comment>
<evidence type="ECO:0000256" key="10">
    <source>
        <dbReference type="ARBA" id="ARBA00023098"/>
    </source>
</evidence>
<keyword evidence="10" id="KW-0443">Lipid metabolism</keyword>
<gene>
    <name evidence="16" type="ORF">HCN44_000689</name>
</gene>
<feature type="transmembrane region" description="Helical" evidence="14">
    <location>
        <begin position="15"/>
        <end position="34"/>
    </location>
</feature>
<comment type="caution">
    <text evidence="16">The sequence shown here is derived from an EMBL/GenBank/DDBJ whole genome shotgun (WGS) entry which is preliminary data.</text>
</comment>
<evidence type="ECO:0000313" key="17">
    <source>
        <dbReference type="Proteomes" id="UP000639338"/>
    </source>
</evidence>
<dbReference type="AlphaFoldDB" id="A0A835CNJ4"/>
<keyword evidence="17" id="KW-1185">Reference proteome</keyword>
<evidence type="ECO:0000256" key="9">
    <source>
        <dbReference type="ARBA" id="ARBA00023004"/>
    </source>
</evidence>
<comment type="cofactor">
    <cofactor evidence="13">
        <name>Fe(2+)</name>
        <dbReference type="ChEBI" id="CHEBI:29033"/>
    </cofactor>
</comment>
<evidence type="ECO:0000259" key="15">
    <source>
        <dbReference type="Pfam" id="PF00487"/>
    </source>
</evidence>
<dbReference type="PANTHER" id="PTHR11351:SF21">
    <property type="entry name" value="GH07782P"/>
    <property type="match status" value="1"/>
</dbReference>
<evidence type="ECO:0000256" key="14">
    <source>
        <dbReference type="SAM" id="Phobius"/>
    </source>
</evidence>
<dbReference type="InterPro" id="IPR005804">
    <property type="entry name" value="FA_desaturase_dom"/>
</dbReference>
<dbReference type="GO" id="GO:0004768">
    <property type="term" value="F:stearoyl-CoA 9-desaturase activity"/>
    <property type="evidence" value="ECO:0007669"/>
    <property type="project" value="TreeGrafter"/>
</dbReference>
<keyword evidence="12 13" id="KW-0275">Fatty acid biosynthesis</keyword>
<evidence type="ECO:0000313" key="16">
    <source>
        <dbReference type="EMBL" id="KAF7990884.1"/>
    </source>
</evidence>
<evidence type="ECO:0000256" key="13">
    <source>
        <dbReference type="RuleBase" id="RU000581"/>
    </source>
</evidence>
<evidence type="ECO:0000256" key="6">
    <source>
        <dbReference type="ARBA" id="ARBA00022832"/>
    </source>
</evidence>
<evidence type="ECO:0000256" key="12">
    <source>
        <dbReference type="ARBA" id="ARBA00023160"/>
    </source>
</evidence>
<keyword evidence="3 13" id="KW-0444">Lipid biosynthesis</keyword>
<name>A0A835CNJ4_APHGI</name>
<dbReference type="InterPro" id="IPR015876">
    <property type="entry name" value="Acyl-CoA_DS"/>
</dbReference>
<keyword evidence="6" id="KW-0276">Fatty acid metabolism</keyword>
<evidence type="ECO:0000256" key="7">
    <source>
        <dbReference type="ARBA" id="ARBA00022989"/>
    </source>
</evidence>
<sequence>MDKIKSYFEFENSLIWKNVIAIVIFHALTIYTILTFPYRQNKMLMLWAYIVAHISGLGVTAGVHRLWTHRAYKAKTPLRIFLALCYCTAGQNRIYEWVRDHRVHHKFSETTADPHNSSRGFWFSHVGWLMMKKHEDVYEQGRKIDMSDIENDKVVSFIDKHFTIMKIMCCFVIPVVIPVYLFNSPWKLTILSQVLMRYPYVLNSTWSVNSFAHLWGYRSYNKSIGPAENLFVILLSGGEGFHNYHHAFPWDYKASEFAHTIFNPTTAWINFFHKMNWAYDLKKASPEHIKKIAEKQGDGSWVDHYEKSY</sequence>
<evidence type="ECO:0000256" key="5">
    <source>
        <dbReference type="ARBA" id="ARBA00022723"/>
    </source>
</evidence>
<keyword evidence="7 14" id="KW-1133">Transmembrane helix</keyword>
<keyword evidence="9" id="KW-0408">Iron</keyword>
<feature type="transmembrane region" description="Helical" evidence="14">
    <location>
        <begin position="162"/>
        <end position="182"/>
    </location>
</feature>
<keyword evidence="4 13" id="KW-0812">Transmembrane</keyword>
<evidence type="ECO:0000256" key="11">
    <source>
        <dbReference type="ARBA" id="ARBA00023136"/>
    </source>
</evidence>
<accession>A0A835CNJ4</accession>
<dbReference type="GO" id="GO:0005789">
    <property type="term" value="C:endoplasmic reticulum membrane"/>
    <property type="evidence" value="ECO:0007669"/>
    <property type="project" value="TreeGrafter"/>
</dbReference>
<dbReference type="GO" id="GO:0006636">
    <property type="term" value="P:unsaturated fatty acid biosynthetic process"/>
    <property type="evidence" value="ECO:0007669"/>
    <property type="project" value="TreeGrafter"/>
</dbReference>
<dbReference type="OrthoDB" id="10260134at2759"/>
<evidence type="ECO:0000256" key="3">
    <source>
        <dbReference type="ARBA" id="ARBA00022516"/>
    </source>
</evidence>
<evidence type="ECO:0000256" key="8">
    <source>
        <dbReference type="ARBA" id="ARBA00023002"/>
    </source>
</evidence>
<dbReference type="InterPro" id="IPR001522">
    <property type="entry name" value="FADS-1_CS"/>
</dbReference>
<dbReference type="CDD" id="cd03505">
    <property type="entry name" value="Delta9-FADS-like"/>
    <property type="match status" value="1"/>
</dbReference>
<proteinExistence type="inferred from homology"/>
<dbReference type="EMBL" id="JACMRX010000004">
    <property type="protein sequence ID" value="KAF7990884.1"/>
    <property type="molecule type" value="Genomic_DNA"/>
</dbReference>
<organism evidence="16 17">
    <name type="scientific">Aphidius gifuensis</name>
    <name type="common">Parasitoid wasp</name>
    <dbReference type="NCBI Taxonomy" id="684658"/>
    <lineage>
        <taxon>Eukaryota</taxon>
        <taxon>Metazoa</taxon>
        <taxon>Ecdysozoa</taxon>
        <taxon>Arthropoda</taxon>
        <taxon>Hexapoda</taxon>
        <taxon>Insecta</taxon>
        <taxon>Pterygota</taxon>
        <taxon>Neoptera</taxon>
        <taxon>Endopterygota</taxon>
        <taxon>Hymenoptera</taxon>
        <taxon>Apocrita</taxon>
        <taxon>Ichneumonoidea</taxon>
        <taxon>Braconidae</taxon>
        <taxon>Aphidiinae</taxon>
        <taxon>Aphidius</taxon>
    </lineage>
</organism>
<keyword evidence="5" id="KW-0479">Metal-binding</keyword>
<evidence type="ECO:0000256" key="4">
    <source>
        <dbReference type="ARBA" id="ARBA00022692"/>
    </source>
</evidence>
<feature type="domain" description="Fatty acid desaturase" evidence="15">
    <location>
        <begin position="46"/>
        <end position="249"/>
    </location>
</feature>
<dbReference type="Pfam" id="PF00487">
    <property type="entry name" value="FA_desaturase"/>
    <property type="match status" value="1"/>
</dbReference>
<reference evidence="16 17" key="1">
    <citation type="submission" date="2020-08" db="EMBL/GenBank/DDBJ databases">
        <title>Aphidius gifuensis genome sequencing and assembly.</title>
        <authorList>
            <person name="Du Z."/>
        </authorList>
    </citation>
    <scope>NUCLEOTIDE SEQUENCE [LARGE SCALE GENOMIC DNA]</scope>
    <source>
        <strain evidence="16">YNYX2018</strain>
        <tissue evidence="16">Adults</tissue>
    </source>
</reference>
<dbReference type="Proteomes" id="UP000639338">
    <property type="component" value="Unassembled WGS sequence"/>
</dbReference>
<feature type="transmembrane region" description="Helical" evidence="14">
    <location>
        <begin position="46"/>
        <end position="67"/>
    </location>
</feature>
<dbReference type="GO" id="GO:0005506">
    <property type="term" value="F:iron ion binding"/>
    <property type="evidence" value="ECO:0007669"/>
    <property type="project" value="TreeGrafter"/>
</dbReference>
<comment type="subcellular location">
    <subcellularLocation>
        <location evidence="1">Membrane</location>
        <topology evidence="1">Multi-pass membrane protein</topology>
    </subcellularLocation>
</comment>
<keyword evidence="11 14" id="KW-0472">Membrane</keyword>
<protein>
    <recommendedName>
        <fullName evidence="15">Fatty acid desaturase domain-containing protein</fullName>
    </recommendedName>
</protein>
<keyword evidence="8 13" id="KW-0560">Oxidoreductase</keyword>
<dbReference type="PROSITE" id="PS00476">
    <property type="entry name" value="FATTY_ACID_DESATUR_1"/>
    <property type="match status" value="1"/>
</dbReference>
<evidence type="ECO:0000256" key="2">
    <source>
        <dbReference type="ARBA" id="ARBA00009295"/>
    </source>
</evidence>
<dbReference type="PRINTS" id="PR00075">
    <property type="entry name" value="FACDDSATRASE"/>
</dbReference>